<dbReference type="InterPro" id="IPR050378">
    <property type="entry name" value="Metallo-dep_Hydrolases_sf"/>
</dbReference>
<gene>
    <name evidence="2" type="ORF">LJ725_28005</name>
</gene>
<dbReference type="RefSeq" id="WP_082751731.1">
    <property type="nucleotide sequence ID" value="NZ_JAJISD010000019.1"/>
</dbReference>
<dbReference type="CDD" id="cd01297">
    <property type="entry name" value="D-aminoacylase"/>
    <property type="match status" value="1"/>
</dbReference>
<dbReference type="Gene3D" id="3.20.20.140">
    <property type="entry name" value="Metal-dependent hydrolases"/>
    <property type="match status" value="2"/>
</dbReference>
<organism evidence="2 3">
    <name type="scientific">Reyranella aquatilis</name>
    <dbReference type="NCBI Taxonomy" id="2035356"/>
    <lineage>
        <taxon>Bacteria</taxon>
        <taxon>Pseudomonadati</taxon>
        <taxon>Pseudomonadota</taxon>
        <taxon>Alphaproteobacteria</taxon>
        <taxon>Hyphomicrobiales</taxon>
        <taxon>Reyranellaceae</taxon>
        <taxon>Reyranella</taxon>
    </lineage>
</organism>
<evidence type="ECO:0000313" key="3">
    <source>
        <dbReference type="Proteomes" id="UP001198862"/>
    </source>
</evidence>
<feature type="domain" description="Amidohydrolase 3" evidence="1">
    <location>
        <begin position="419"/>
        <end position="538"/>
    </location>
</feature>
<accession>A0ABS8L3A6</accession>
<evidence type="ECO:0000259" key="1">
    <source>
        <dbReference type="Pfam" id="PF07969"/>
    </source>
</evidence>
<proteinExistence type="predicted"/>
<feature type="domain" description="Amidohydrolase 3" evidence="1">
    <location>
        <begin position="44"/>
        <end position="286"/>
    </location>
</feature>
<sequence>MTYDLKIVGGSIVDGTGRERIRGDIGVKDGRIIAIGEAPGKGEQTIDAGGLVVAPGFVDIHTHYDAQIMWDRMLSISPWHGVTTVVMGNCGFGVAPTRPDHRNLILRTLEKVEGMSVDALEAGLGPTWPFESFPQYLDAIERQGSAINVGVLIGHTPIRFYVMGEEAVERPARPDEVAHMRELVREALVAGAVGFATSKASTHVGYGGKPVPSRAAEVSEIISLAKVLGEVGSGIFQATVGKELFLAEFAEIARATGRPVTWTALLTGLSLGAGDHREQLRRSEELAAEGLPIFPQVTPRALMFEYQLKQPFLFEPMSLFKPVAAADLEGKRRIYADPSFRNAFADVMERSARAAFRSAFAKTIISQFSPDPKLEERLLVEVSRERKVKPTDLLLDLALATNLDARFRMPVANHDEVEVEGLLKSACTVIGLSDAGAHASQLCDACLPTYLLGHWVREKAAFSLEEAVRMLTSRPAEVFGLSDRGLIALGMPADLVVFDPATVGSGKVRRVFDLPSGADRLVSDAAGIEAVVVNGTLVRQFNRDLLNHSGSVLPGRLLRRGRAGA</sequence>
<keyword evidence="3" id="KW-1185">Reference proteome</keyword>
<dbReference type="PANTHER" id="PTHR11647:SF1">
    <property type="entry name" value="COLLAPSIN RESPONSE MEDIATOR PROTEIN"/>
    <property type="match status" value="1"/>
</dbReference>
<dbReference type="InterPro" id="IPR032466">
    <property type="entry name" value="Metal_Hydrolase"/>
</dbReference>
<dbReference type="Proteomes" id="UP001198862">
    <property type="component" value="Unassembled WGS sequence"/>
</dbReference>
<comment type="caution">
    <text evidence="2">The sequence shown here is derived from an EMBL/GenBank/DDBJ whole genome shotgun (WGS) entry which is preliminary data.</text>
</comment>
<dbReference type="SUPFAM" id="SSF51338">
    <property type="entry name" value="Composite domain of metallo-dependent hydrolases"/>
    <property type="match status" value="1"/>
</dbReference>
<dbReference type="SUPFAM" id="SSF51556">
    <property type="entry name" value="Metallo-dependent hydrolases"/>
    <property type="match status" value="1"/>
</dbReference>
<protein>
    <submittedName>
        <fullName evidence="2">D-aminoacylase</fullName>
    </submittedName>
</protein>
<dbReference type="PANTHER" id="PTHR11647">
    <property type="entry name" value="HYDRANTOINASE/DIHYDROPYRIMIDINASE FAMILY MEMBER"/>
    <property type="match status" value="1"/>
</dbReference>
<dbReference type="InterPro" id="IPR011059">
    <property type="entry name" value="Metal-dep_hydrolase_composite"/>
</dbReference>
<evidence type="ECO:0000313" key="2">
    <source>
        <dbReference type="EMBL" id="MCC8432833.1"/>
    </source>
</evidence>
<dbReference type="InterPro" id="IPR013108">
    <property type="entry name" value="Amidohydro_3"/>
</dbReference>
<reference evidence="2 3" key="1">
    <citation type="submission" date="2021-11" db="EMBL/GenBank/DDBJ databases">
        <authorList>
            <person name="Lee D.-H."/>
            <person name="Kim S.-B."/>
        </authorList>
    </citation>
    <scope>NUCLEOTIDE SEQUENCE [LARGE SCALE GENOMIC DNA]</scope>
    <source>
        <strain evidence="2 3">KCTC 52223</strain>
    </source>
</reference>
<name>A0ABS8L3A6_9HYPH</name>
<dbReference type="Pfam" id="PF07969">
    <property type="entry name" value="Amidohydro_3"/>
    <property type="match status" value="2"/>
</dbReference>
<dbReference type="EMBL" id="JAJISD010000019">
    <property type="protein sequence ID" value="MCC8432833.1"/>
    <property type="molecule type" value="Genomic_DNA"/>
</dbReference>